<organism evidence="3 4">
    <name type="scientific">Carnegiea gigantea</name>
    <dbReference type="NCBI Taxonomy" id="171969"/>
    <lineage>
        <taxon>Eukaryota</taxon>
        <taxon>Viridiplantae</taxon>
        <taxon>Streptophyta</taxon>
        <taxon>Embryophyta</taxon>
        <taxon>Tracheophyta</taxon>
        <taxon>Spermatophyta</taxon>
        <taxon>Magnoliopsida</taxon>
        <taxon>eudicotyledons</taxon>
        <taxon>Gunneridae</taxon>
        <taxon>Pentapetalae</taxon>
        <taxon>Caryophyllales</taxon>
        <taxon>Cactineae</taxon>
        <taxon>Cactaceae</taxon>
        <taxon>Cactoideae</taxon>
        <taxon>Echinocereeae</taxon>
        <taxon>Carnegiea</taxon>
    </lineage>
</organism>
<proteinExistence type="predicted"/>
<dbReference type="PANTHER" id="PTHR46922:SF3">
    <property type="entry name" value="HEAT SHOCK PROTEIN"/>
    <property type="match status" value="1"/>
</dbReference>
<dbReference type="PANTHER" id="PTHR46922">
    <property type="entry name" value="DHHA1 DOMAIN PROTEIN"/>
    <property type="match status" value="1"/>
</dbReference>
<name>A0A9Q1KPT2_9CARY</name>
<keyword evidence="2" id="KW-0812">Transmembrane</keyword>
<dbReference type="OrthoDB" id="746891at2759"/>
<feature type="compositionally biased region" description="Basic residues" evidence="1">
    <location>
        <begin position="73"/>
        <end position="84"/>
    </location>
</feature>
<evidence type="ECO:0000313" key="3">
    <source>
        <dbReference type="EMBL" id="KAJ8447469.1"/>
    </source>
</evidence>
<keyword evidence="4" id="KW-1185">Reference proteome</keyword>
<dbReference type="Proteomes" id="UP001153076">
    <property type="component" value="Unassembled WGS sequence"/>
</dbReference>
<dbReference type="EMBL" id="JAKOGI010000038">
    <property type="protein sequence ID" value="KAJ8447469.1"/>
    <property type="molecule type" value="Genomic_DNA"/>
</dbReference>
<comment type="caution">
    <text evidence="3">The sequence shown here is derived from an EMBL/GenBank/DDBJ whole genome shotgun (WGS) entry which is preliminary data.</text>
</comment>
<accession>A0A9Q1KPT2</accession>
<keyword evidence="2" id="KW-1133">Transmembrane helix</keyword>
<feature type="transmembrane region" description="Helical" evidence="2">
    <location>
        <begin position="240"/>
        <end position="263"/>
    </location>
</feature>
<evidence type="ECO:0000256" key="1">
    <source>
        <dbReference type="SAM" id="MobiDB-lite"/>
    </source>
</evidence>
<keyword evidence="2" id="KW-0472">Membrane</keyword>
<evidence type="ECO:0000256" key="2">
    <source>
        <dbReference type="SAM" id="Phobius"/>
    </source>
</evidence>
<dbReference type="AlphaFoldDB" id="A0A9Q1KPT2"/>
<feature type="region of interest" description="Disordered" evidence="1">
    <location>
        <begin position="32"/>
        <end position="86"/>
    </location>
</feature>
<reference evidence="3" key="1">
    <citation type="submission" date="2022-04" db="EMBL/GenBank/DDBJ databases">
        <title>Carnegiea gigantea Genome sequencing and assembly v2.</title>
        <authorList>
            <person name="Copetti D."/>
            <person name="Sanderson M.J."/>
            <person name="Burquez A."/>
            <person name="Wojciechowski M.F."/>
        </authorList>
    </citation>
    <scope>NUCLEOTIDE SEQUENCE</scope>
    <source>
        <strain evidence="3">SGP5-SGP5p</strain>
        <tissue evidence="3">Aerial part</tissue>
    </source>
</reference>
<gene>
    <name evidence="3" type="ORF">Cgig2_019463</name>
</gene>
<protein>
    <submittedName>
        <fullName evidence="3">Uncharacterized protein</fullName>
    </submittedName>
</protein>
<feature type="compositionally biased region" description="Low complexity" evidence="1">
    <location>
        <begin position="55"/>
        <end position="67"/>
    </location>
</feature>
<evidence type="ECO:0000313" key="4">
    <source>
        <dbReference type="Proteomes" id="UP001153076"/>
    </source>
</evidence>
<sequence length="265" mass="28895">MSPKRKGASICTGSAQIAASKLLGLTRKLGLQNRPGTQRSSEPRQHHAALSPPQLAELRTSTALAAAAPPPPFRRRLGGHRKGFRGADAGDGAVQLPLIFRRVLRPLRSPLPLTSRHPLPHLAFLLRRPSQQNSVSFQLLEMSVEELIAQGNSHISTRKDAAMEFVGKAFKIRLGRGLYGECLGVRADGNPDLSDEIGRELSLRSAAAGLRPIGAVIFMQRKNLKMCLRSTNDSTDTSEIAKVLFCTICFSLLLVAVNIWMLLRP</sequence>